<protein>
    <recommendedName>
        <fullName evidence="2">Tc1-like transposase DDE domain-containing protein</fullName>
    </recommendedName>
</protein>
<dbReference type="EMBL" id="CADCVO010000358">
    <property type="protein sequence ID" value="CAA9500637.1"/>
    <property type="molecule type" value="Genomic_DNA"/>
</dbReference>
<gene>
    <name evidence="1" type="ORF">AVDCRST_MAG13-2227</name>
</gene>
<name>A0A6J4SJD7_9ACTN</name>
<accession>A0A6J4SJD7</accession>
<proteinExistence type="predicted"/>
<feature type="non-terminal residue" evidence="1">
    <location>
        <position position="47"/>
    </location>
</feature>
<dbReference type="AlphaFoldDB" id="A0A6J4SJD7"/>
<evidence type="ECO:0000313" key="1">
    <source>
        <dbReference type="EMBL" id="CAA9500637.1"/>
    </source>
</evidence>
<organism evidence="1">
    <name type="scientific">uncultured Solirubrobacteraceae bacterium</name>
    <dbReference type="NCBI Taxonomy" id="1162706"/>
    <lineage>
        <taxon>Bacteria</taxon>
        <taxon>Bacillati</taxon>
        <taxon>Actinomycetota</taxon>
        <taxon>Thermoleophilia</taxon>
        <taxon>Solirubrobacterales</taxon>
        <taxon>Solirubrobacteraceae</taxon>
        <taxon>environmental samples</taxon>
    </lineage>
</organism>
<reference evidence="1" key="1">
    <citation type="submission" date="2020-02" db="EMBL/GenBank/DDBJ databases">
        <authorList>
            <person name="Meier V. D."/>
        </authorList>
    </citation>
    <scope>NUCLEOTIDE SEQUENCE</scope>
    <source>
        <strain evidence="1">AVDCRST_MAG13</strain>
    </source>
</reference>
<evidence type="ECO:0008006" key="2">
    <source>
        <dbReference type="Google" id="ProtNLM"/>
    </source>
</evidence>
<sequence>MLPEVSAIAMNEFLAQFAATLAEDEHAIMVLDRAGWHTGKRLVIPSN</sequence>